<accession>A0ABR3RGJ8</accession>
<dbReference type="Proteomes" id="UP001521785">
    <property type="component" value="Unassembled WGS sequence"/>
</dbReference>
<dbReference type="CDD" id="cd07822">
    <property type="entry name" value="SRPBCC_4"/>
    <property type="match status" value="1"/>
</dbReference>
<comment type="caution">
    <text evidence="1">The sequence shown here is derived from an EMBL/GenBank/DDBJ whole genome shotgun (WGS) entry which is preliminary data.</text>
</comment>
<evidence type="ECO:0000313" key="1">
    <source>
        <dbReference type="EMBL" id="KAL1603541.1"/>
    </source>
</evidence>
<reference evidence="1 2" key="1">
    <citation type="submission" date="2024-02" db="EMBL/GenBank/DDBJ databases">
        <title>De novo assembly and annotation of 12 fungi associated with fruit tree decline syndrome in Ontario, Canada.</title>
        <authorList>
            <person name="Sulman M."/>
            <person name="Ellouze W."/>
            <person name="Ilyukhin E."/>
        </authorList>
    </citation>
    <scope>NUCLEOTIDE SEQUENCE [LARGE SCALE GENOMIC DNA]</scope>
    <source>
        <strain evidence="1 2">M42-189</strain>
    </source>
</reference>
<protein>
    <recommendedName>
        <fullName evidence="3">Polyketide cyclase</fullName>
    </recommendedName>
</protein>
<evidence type="ECO:0000313" key="2">
    <source>
        <dbReference type="Proteomes" id="UP001521785"/>
    </source>
</evidence>
<dbReference type="SUPFAM" id="SSF55961">
    <property type="entry name" value="Bet v1-like"/>
    <property type="match status" value="1"/>
</dbReference>
<dbReference type="PANTHER" id="PTHR36166">
    <property type="entry name" value="CHROMOSOME 9, WHOLE GENOME SHOTGUN SEQUENCE"/>
    <property type="match status" value="1"/>
</dbReference>
<proteinExistence type="predicted"/>
<keyword evidence="2" id="KW-1185">Reference proteome</keyword>
<dbReference type="EMBL" id="JAKJXO020000006">
    <property type="protein sequence ID" value="KAL1603541.1"/>
    <property type="molecule type" value="Genomic_DNA"/>
</dbReference>
<dbReference type="PANTHER" id="PTHR36166:SF1">
    <property type="entry name" value="SRPBCC DOMAIN-CONTAINING PROTEIN"/>
    <property type="match status" value="1"/>
</dbReference>
<organism evidence="1 2">
    <name type="scientific">Paraconiothyrium brasiliense</name>
    <dbReference type="NCBI Taxonomy" id="300254"/>
    <lineage>
        <taxon>Eukaryota</taxon>
        <taxon>Fungi</taxon>
        <taxon>Dikarya</taxon>
        <taxon>Ascomycota</taxon>
        <taxon>Pezizomycotina</taxon>
        <taxon>Dothideomycetes</taxon>
        <taxon>Pleosporomycetidae</taxon>
        <taxon>Pleosporales</taxon>
        <taxon>Massarineae</taxon>
        <taxon>Didymosphaeriaceae</taxon>
        <taxon>Paraconiothyrium</taxon>
    </lineage>
</organism>
<name>A0ABR3RGJ8_9PLEO</name>
<evidence type="ECO:0008006" key="3">
    <source>
        <dbReference type="Google" id="ProtNLM"/>
    </source>
</evidence>
<gene>
    <name evidence="1" type="ORF">SLS60_005129</name>
</gene>
<sequence length="169" mass="19175">MVVYKVAATPIEIAAPPERVRDVVRTTLTISNENVHNKTQFLDFAKLPEWHTGHFKSIVSPAGKLGKELQIGDTIRVDMGINMNPVVVENSPERFVWDGGWRGVLVGTHYFEFQASKVTPGHTTFVNREDFSGWFFAWNFSDGTRKAGPGFDVLNRDLKRRVQSLERKD</sequence>